<evidence type="ECO:0000313" key="4">
    <source>
        <dbReference type="Proteomes" id="UP000179037"/>
    </source>
</evidence>
<evidence type="ECO:0000256" key="1">
    <source>
        <dbReference type="SAM" id="Phobius"/>
    </source>
</evidence>
<accession>A0A1F6U2T0</accession>
<dbReference type="AlphaFoldDB" id="A0A1F6U2T0"/>
<proteinExistence type="predicted"/>
<dbReference type="GO" id="GO:0016740">
    <property type="term" value="F:transferase activity"/>
    <property type="evidence" value="ECO:0007669"/>
    <property type="project" value="UniProtKB-KW"/>
</dbReference>
<evidence type="ECO:0000313" key="3">
    <source>
        <dbReference type="EMBL" id="OGI51609.1"/>
    </source>
</evidence>
<keyword evidence="1" id="KW-1133">Transmembrane helix</keyword>
<dbReference type="Proteomes" id="UP000179037">
    <property type="component" value="Unassembled WGS sequence"/>
</dbReference>
<dbReference type="CDD" id="cd04179">
    <property type="entry name" value="DPM_DPG-synthase_like"/>
    <property type="match status" value="1"/>
</dbReference>
<dbReference type="InterPro" id="IPR029044">
    <property type="entry name" value="Nucleotide-diphossugar_trans"/>
</dbReference>
<gene>
    <name evidence="3" type="ORF">A3A87_09935</name>
</gene>
<name>A0A1F6U2T0_9PROT</name>
<dbReference type="STRING" id="1817768.A3A87_09935"/>
<organism evidence="3 4">
    <name type="scientific">Candidatus Muproteobacteria bacterium RIFCSPLOWO2_01_FULL_60_18</name>
    <dbReference type="NCBI Taxonomy" id="1817768"/>
    <lineage>
        <taxon>Bacteria</taxon>
        <taxon>Pseudomonadati</taxon>
        <taxon>Pseudomonadota</taxon>
        <taxon>Candidatus Muproteobacteria</taxon>
    </lineage>
</organism>
<evidence type="ECO:0000259" key="2">
    <source>
        <dbReference type="Pfam" id="PF00535"/>
    </source>
</evidence>
<dbReference type="InterPro" id="IPR001173">
    <property type="entry name" value="Glyco_trans_2-like"/>
</dbReference>
<feature type="domain" description="Glycosyltransferase 2-like" evidence="2">
    <location>
        <begin position="18"/>
        <end position="172"/>
    </location>
</feature>
<comment type="caution">
    <text evidence="3">The sequence shown here is derived from an EMBL/GenBank/DDBJ whole genome shotgun (WGS) entry which is preliminary data.</text>
</comment>
<dbReference type="EMBL" id="MFTC01000036">
    <property type="protein sequence ID" value="OGI51609.1"/>
    <property type="molecule type" value="Genomic_DNA"/>
</dbReference>
<keyword evidence="1" id="KW-0812">Transmembrane</keyword>
<reference evidence="3 4" key="1">
    <citation type="journal article" date="2016" name="Nat. Commun.">
        <title>Thousands of microbial genomes shed light on interconnected biogeochemical processes in an aquifer system.</title>
        <authorList>
            <person name="Anantharaman K."/>
            <person name="Brown C.T."/>
            <person name="Hug L.A."/>
            <person name="Sharon I."/>
            <person name="Castelle C.J."/>
            <person name="Probst A.J."/>
            <person name="Thomas B.C."/>
            <person name="Singh A."/>
            <person name="Wilkins M.J."/>
            <person name="Karaoz U."/>
            <person name="Brodie E.L."/>
            <person name="Williams K.H."/>
            <person name="Hubbard S.S."/>
            <person name="Banfield J.F."/>
        </authorList>
    </citation>
    <scope>NUCLEOTIDE SEQUENCE [LARGE SCALE GENOMIC DNA]</scope>
</reference>
<dbReference type="SUPFAM" id="SSF53448">
    <property type="entry name" value="Nucleotide-diphospho-sugar transferases"/>
    <property type="match status" value="1"/>
</dbReference>
<keyword evidence="1" id="KW-0472">Membrane</keyword>
<dbReference type="PANTHER" id="PTHR48090">
    <property type="entry name" value="UNDECAPRENYL-PHOSPHATE 4-DEOXY-4-FORMAMIDO-L-ARABINOSE TRANSFERASE-RELATED"/>
    <property type="match status" value="1"/>
</dbReference>
<dbReference type="InterPro" id="IPR050256">
    <property type="entry name" value="Glycosyltransferase_2"/>
</dbReference>
<dbReference type="Gene3D" id="3.90.550.10">
    <property type="entry name" value="Spore Coat Polysaccharide Biosynthesis Protein SpsA, Chain A"/>
    <property type="match status" value="1"/>
</dbReference>
<feature type="transmembrane region" description="Helical" evidence="1">
    <location>
        <begin position="241"/>
        <end position="262"/>
    </location>
</feature>
<dbReference type="Pfam" id="PF00535">
    <property type="entry name" value="Glycos_transf_2"/>
    <property type="match status" value="1"/>
</dbReference>
<feature type="transmembrane region" description="Helical" evidence="1">
    <location>
        <begin position="274"/>
        <end position="296"/>
    </location>
</feature>
<dbReference type="PANTHER" id="PTHR48090:SF7">
    <property type="entry name" value="RFBJ PROTEIN"/>
    <property type="match status" value="1"/>
</dbReference>
<protein>
    <submittedName>
        <fullName evidence="3">Glycosyl transferase family 2</fullName>
    </submittedName>
</protein>
<sequence>MQPGNQNISRSVSLKTAVLLPCHNEGPVIAQVIKTFRAALPQADIYVYDNNSTDDTVANASAAGAIVRHEPMQGKGHVVRRMFADVEANIYVLADGDGTYDAGIAPRMIELLLKENLDMVVGIRAHERNSRSYRFGHLFGNRFLTATVSKLFRSRFHDILSGYRVMSRRLVKSFPALASGFEIEAMLTIHTLDLRLPYAEIECPYFERQESTTSKLNTVRDGIRILGTIMLLYKEFHPFRFFCYLSGLLVLTSLALGIPVAIEYLETGLVPRVPTAILATGLMVLAGIGLTCGLILDSVSRERREIKRLHYQSLPSIQEVIAESAARLGTSSTALRNKP</sequence>
<keyword evidence="3" id="KW-0808">Transferase</keyword>